<dbReference type="HOGENOM" id="CLU_1746654_0_0_11"/>
<evidence type="ECO:0000313" key="2">
    <source>
        <dbReference type="EMBL" id="AIF41434.1"/>
    </source>
</evidence>
<accession>A0A075JHP8</accession>
<keyword evidence="1" id="KW-0472">Membrane</keyword>
<proteinExistence type="predicted"/>
<reference evidence="2 3" key="1">
    <citation type="submission" date="2014-07" db="EMBL/GenBank/DDBJ databases">
        <title>Genome Sequencing of Dermacoccus nishinomiyaensis.</title>
        <authorList>
            <person name="Hong K.W."/>
            <person name="Chan K.G."/>
        </authorList>
    </citation>
    <scope>NUCLEOTIDE SEQUENCE [LARGE SCALE GENOMIC DNA]</scope>
    <source>
        <strain evidence="2 3">M25</strain>
    </source>
</reference>
<keyword evidence="3" id="KW-1185">Reference proteome</keyword>
<dbReference type="KEGG" id="dni:HX89_11340"/>
<protein>
    <submittedName>
        <fullName evidence="2">Uncharacterized protein</fullName>
    </submittedName>
</protein>
<sequence>MSAAPRAPRSESARPMSFSALAADSATEHRLRRRRLVRNIVAALVMALVVFGVMRTWHAVTAPGQNPHVATKTVTLIAAEPRDDGVHVRARLDAPSVDATSHELEAVIPTATWNLTHALWACYPPNDPARGSLRTPLDPGCVYFVDAQD</sequence>
<gene>
    <name evidence="2" type="ORF">HX89_11340</name>
</gene>
<keyword evidence="1" id="KW-1133">Transmembrane helix</keyword>
<name>A0A075JHP8_9MICO</name>
<evidence type="ECO:0000313" key="3">
    <source>
        <dbReference type="Proteomes" id="UP000027986"/>
    </source>
</evidence>
<keyword evidence="1" id="KW-0812">Transmembrane</keyword>
<dbReference type="EMBL" id="CP008889">
    <property type="protein sequence ID" value="AIF41434.1"/>
    <property type="molecule type" value="Genomic_DNA"/>
</dbReference>
<feature type="transmembrane region" description="Helical" evidence="1">
    <location>
        <begin position="36"/>
        <end position="57"/>
    </location>
</feature>
<organism evidence="2 3">
    <name type="scientific">Dermacoccus nishinomiyaensis</name>
    <dbReference type="NCBI Taxonomy" id="1274"/>
    <lineage>
        <taxon>Bacteria</taxon>
        <taxon>Bacillati</taxon>
        <taxon>Actinomycetota</taxon>
        <taxon>Actinomycetes</taxon>
        <taxon>Micrococcales</taxon>
        <taxon>Dermacoccaceae</taxon>
        <taxon>Dermacoccus</taxon>
    </lineage>
</organism>
<evidence type="ECO:0000256" key="1">
    <source>
        <dbReference type="SAM" id="Phobius"/>
    </source>
</evidence>
<dbReference type="AlphaFoldDB" id="A0A075JHP8"/>
<dbReference type="Proteomes" id="UP000027986">
    <property type="component" value="Chromosome"/>
</dbReference>